<feature type="region of interest" description="Disordered" evidence="1">
    <location>
        <begin position="183"/>
        <end position="205"/>
    </location>
</feature>
<comment type="caution">
    <text evidence="2">The sequence shown here is derived from an EMBL/GenBank/DDBJ whole genome shotgun (WGS) entry which is preliminary data.</text>
</comment>
<evidence type="ECO:0000313" key="2">
    <source>
        <dbReference type="EMBL" id="KAJ8877293.1"/>
    </source>
</evidence>
<evidence type="ECO:0000313" key="3">
    <source>
        <dbReference type="Proteomes" id="UP001159363"/>
    </source>
</evidence>
<keyword evidence="3" id="KW-1185">Reference proteome</keyword>
<dbReference type="Proteomes" id="UP001159363">
    <property type="component" value="Chromosome 7"/>
</dbReference>
<sequence length="786" mass="87587">MRYPLHHDDSVTVKANTSVLQDSFFHPFPHLAVENAEEIHASAFKNSHFTVNSLYLLLLGACHSMCPLKYRVVRLTWTHPTCPERLRIMKCGLSSMKLRTGAITLRQITCDQFRHLPAITTMPPTPAALLGELRGRHDVRCFPWHHPPPPPKSWDCNVRGKFRLALRFNWPLRARGLSARVQANPSATSLPLQRPGASDAADAPLDCRTGNSSTVNVLYSFQLNKRNGNRALLSHLRTRSVWKLSPYDLQPSTWIHPREKVRRAVSSRQPAPAAKFQVPSSYSSVKRGVPAVTGLKEGHGGRAIGLPAHRGGASTPHLMATKAGLGVLPHSTSSQGRSQQGYVRLSLTNLLETGSDVKNKVETVHKLGCQLLKAANRKLKIANCGLYATLPFRWSLRSSYRSELCHSFTNQLHSWPGGLPRYLLCSLTISKVQHTPGSTENEEIVTRQSLYTVSSPGPSQEEAGLLRCEVRPCDEAGAVLLRLSRLQRERANAAILLVVKVENPSSGEAVLGKLQFVLGEYVYVDALGRLDVLITFPASLQSIIVAEMLENLPSATGVVEINEFKGMRVFKCRGWITITGTSVRADEGEARKLWSSAGMKGRWRSPRKPADQRLRLARFPHYSIRGRPRRESRQIRLGGRGRKENSIPASSGNLQIYYMKVNRSVYMGLFSRFETEARKRKGRTGFNPRPGHSRIVQVEIVLDDATGRRVFSGISRFPCRFILALLHKHLYSLIGSQDPSPSERGDLGGSEVLRTDEDDARRLWSSAGKREIPEKIGGIIRHDAHM</sequence>
<proteinExistence type="predicted"/>
<organism evidence="2 3">
    <name type="scientific">Dryococelus australis</name>
    <dbReference type="NCBI Taxonomy" id="614101"/>
    <lineage>
        <taxon>Eukaryota</taxon>
        <taxon>Metazoa</taxon>
        <taxon>Ecdysozoa</taxon>
        <taxon>Arthropoda</taxon>
        <taxon>Hexapoda</taxon>
        <taxon>Insecta</taxon>
        <taxon>Pterygota</taxon>
        <taxon>Neoptera</taxon>
        <taxon>Polyneoptera</taxon>
        <taxon>Phasmatodea</taxon>
        <taxon>Verophasmatodea</taxon>
        <taxon>Anareolatae</taxon>
        <taxon>Phasmatidae</taxon>
        <taxon>Eurycanthinae</taxon>
        <taxon>Dryococelus</taxon>
    </lineage>
</organism>
<name>A0ABQ9GZ34_9NEOP</name>
<protein>
    <submittedName>
        <fullName evidence="2">Uncharacterized protein</fullName>
    </submittedName>
</protein>
<accession>A0ABQ9GZ34</accession>
<reference evidence="2 3" key="1">
    <citation type="submission" date="2023-02" db="EMBL/GenBank/DDBJ databases">
        <title>LHISI_Scaffold_Assembly.</title>
        <authorList>
            <person name="Stuart O.P."/>
            <person name="Cleave R."/>
            <person name="Magrath M.J.L."/>
            <person name="Mikheyev A.S."/>
        </authorList>
    </citation>
    <scope>NUCLEOTIDE SEQUENCE [LARGE SCALE GENOMIC DNA]</scope>
    <source>
        <strain evidence="2">Daus_M_001</strain>
        <tissue evidence="2">Leg muscle</tissue>
    </source>
</reference>
<evidence type="ECO:0000256" key="1">
    <source>
        <dbReference type="SAM" id="MobiDB-lite"/>
    </source>
</evidence>
<gene>
    <name evidence="2" type="ORF">PR048_021747</name>
</gene>
<dbReference type="EMBL" id="JARBHB010000008">
    <property type="protein sequence ID" value="KAJ8877293.1"/>
    <property type="molecule type" value="Genomic_DNA"/>
</dbReference>